<dbReference type="PROSITE" id="PS51464">
    <property type="entry name" value="SIS"/>
    <property type="match status" value="1"/>
</dbReference>
<dbReference type="CDD" id="cd05008">
    <property type="entry name" value="SIS_GlmS_GlmD_1"/>
    <property type="match status" value="1"/>
</dbReference>
<dbReference type="RefSeq" id="WP_108149460.1">
    <property type="nucleotide sequence ID" value="NZ_CP026304.1"/>
</dbReference>
<dbReference type="InterPro" id="IPR046348">
    <property type="entry name" value="SIS_dom_sf"/>
</dbReference>
<evidence type="ECO:0000256" key="1">
    <source>
        <dbReference type="ARBA" id="ARBA00022737"/>
    </source>
</evidence>
<dbReference type="AlphaFoldDB" id="A0A2R4T3U6"/>
<keyword evidence="1" id="KW-0677">Repeat</keyword>
<dbReference type="PANTHER" id="PTHR10937">
    <property type="entry name" value="GLUCOSAMINE--FRUCTOSE-6-PHOSPHATE AMINOTRANSFERASE, ISOMERIZING"/>
    <property type="match status" value="1"/>
</dbReference>
<evidence type="ECO:0000313" key="3">
    <source>
        <dbReference type="EMBL" id="AVZ73782.1"/>
    </source>
</evidence>
<organism evidence="3 4">
    <name type="scientific">Streptomyces lunaelactis</name>
    <dbReference type="NCBI Taxonomy" id="1535768"/>
    <lineage>
        <taxon>Bacteria</taxon>
        <taxon>Bacillati</taxon>
        <taxon>Actinomycetota</taxon>
        <taxon>Actinomycetes</taxon>
        <taxon>Kitasatosporales</taxon>
        <taxon>Streptomycetaceae</taxon>
        <taxon>Streptomyces</taxon>
    </lineage>
</organism>
<accession>A0A2R4T3U6</accession>
<dbReference type="EMBL" id="CP026304">
    <property type="protein sequence ID" value="AVZ73782.1"/>
    <property type="molecule type" value="Genomic_DNA"/>
</dbReference>
<dbReference type="OrthoDB" id="367283at2"/>
<dbReference type="Gene3D" id="3.40.50.10490">
    <property type="entry name" value="Glucose-6-phosphate isomerase like protein, domain 1"/>
    <property type="match status" value="3"/>
</dbReference>
<protein>
    <submittedName>
        <fullName evidence="3">Sugar isomerase</fullName>
    </submittedName>
</protein>
<dbReference type="GO" id="GO:0016853">
    <property type="term" value="F:isomerase activity"/>
    <property type="evidence" value="ECO:0007669"/>
    <property type="project" value="UniProtKB-KW"/>
</dbReference>
<keyword evidence="4" id="KW-1185">Reference proteome</keyword>
<name>A0A2R4T3U6_9ACTN</name>
<reference evidence="3 4" key="1">
    <citation type="submission" date="2018-01" db="EMBL/GenBank/DDBJ databases">
        <title>Complete genome sequence of Streptomyces lunaelactis MM109T, a Ferroverdin A producer isolated from cave moonmilk deposits.</title>
        <authorList>
            <person name="Naome A."/>
            <person name="Martinet L."/>
            <person name="Maciejewska M."/>
            <person name="Anderssen S."/>
            <person name="Adam D."/>
            <person name="Tenconi E."/>
            <person name="Deflandre B."/>
            <person name="Arguelles-Arias A."/>
            <person name="Calusinska M."/>
            <person name="Copieters W."/>
            <person name="Karim L."/>
            <person name="Hanikenne M."/>
            <person name="Baurain D."/>
            <person name="van Wezel G."/>
            <person name="Smargiasso N."/>
            <person name="de Pauw E."/>
            <person name="Delfosse P."/>
            <person name="Rigali S."/>
        </authorList>
    </citation>
    <scope>NUCLEOTIDE SEQUENCE [LARGE SCALE GENOMIC DNA]</scope>
    <source>
        <strain evidence="3 4">MM109</strain>
    </source>
</reference>
<feature type="domain" description="SIS" evidence="2">
    <location>
        <begin position="24"/>
        <end position="154"/>
    </location>
</feature>
<evidence type="ECO:0000259" key="2">
    <source>
        <dbReference type="PROSITE" id="PS51464"/>
    </source>
</evidence>
<evidence type="ECO:0000313" key="4">
    <source>
        <dbReference type="Proteomes" id="UP000244201"/>
    </source>
</evidence>
<dbReference type="SUPFAM" id="SSF53697">
    <property type="entry name" value="SIS domain"/>
    <property type="match status" value="1"/>
</dbReference>
<dbReference type="KEGG" id="slk:SLUN_17955"/>
<proteinExistence type="predicted"/>
<dbReference type="InterPro" id="IPR035466">
    <property type="entry name" value="GlmS/AgaS_SIS"/>
</dbReference>
<dbReference type="InterPro" id="IPR035490">
    <property type="entry name" value="GlmS/FrlB_SIS"/>
</dbReference>
<sequence>MSRTAAEIATQPACWRRAAEAAALFEGLPEPGERVAVTGCGTSWFMAIAYAALREAAGHGETDAFASSEFPSGRSYDRVVAITRSGTTTEVLELLSALRGKVPTLALTADPKTPVMDAADAVAVLDWADEESVVQTRFATTALAFLRAGLGDIPGVKPVAEAAVDAELAITEPLPEAVVGAEQWTFLGRGWTYGLALEAALKMREAAGAWTESYPAMEYRHGPISITGPGRVAWVFGTLPEGLSVDVARVGGTLVARQEADPLADLIRAQRLAVTLAESKGYDPDHPRNLTRSVILSS</sequence>
<dbReference type="InterPro" id="IPR001347">
    <property type="entry name" value="SIS_dom"/>
</dbReference>
<dbReference type="GeneID" id="55657146"/>
<gene>
    <name evidence="3" type="ORF">SLUN_17955</name>
</gene>
<dbReference type="GO" id="GO:1901135">
    <property type="term" value="P:carbohydrate derivative metabolic process"/>
    <property type="evidence" value="ECO:0007669"/>
    <property type="project" value="InterPro"/>
</dbReference>
<keyword evidence="3" id="KW-0413">Isomerase</keyword>
<dbReference type="Proteomes" id="UP000244201">
    <property type="component" value="Chromosome"/>
</dbReference>
<dbReference type="GO" id="GO:0097367">
    <property type="term" value="F:carbohydrate derivative binding"/>
    <property type="evidence" value="ECO:0007669"/>
    <property type="project" value="InterPro"/>
</dbReference>
<dbReference type="CDD" id="cd05009">
    <property type="entry name" value="SIS_GlmS_GlmD_2"/>
    <property type="match status" value="1"/>
</dbReference>